<dbReference type="Pfam" id="PF07103">
    <property type="entry name" value="DUF1365"/>
    <property type="match status" value="2"/>
</dbReference>
<dbReference type="AlphaFoldDB" id="A0A0D2M612"/>
<proteinExistence type="predicted"/>
<feature type="compositionally biased region" description="Basic and acidic residues" evidence="1">
    <location>
        <begin position="85"/>
        <end position="105"/>
    </location>
</feature>
<dbReference type="STRING" id="145388.A0A0D2M612"/>
<dbReference type="KEGG" id="mng:MNEG_11326"/>
<organism evidence="2 3">
    <name type="scientific">Monoraphidium neglectum</name>
    <dbReference type="NCBI Taxonomy" id="145388"/>
    <lineage>
        <taxon>Eukaryota</taxon>
        <taxon>Viridiplantae</taxon>
        <taxon>Chlorophyta</taxon>
        <taxon>core chlorophytes</taxon>
        <taxon>Chlorophyceae</taxon>
        <taxon>CS clade</taxon>
        <taxon>Sphaeropleales</taxon>
        <taxon>Selenastraceae</taxon>
        <taxon>Monoraphidium</taxon>
    </lineage>
</organism>
<feature type="region of interest" description="Disordered" evidence="1">
    <location>
        <begin position="75"/>
        <end position="108"/>
    </location>
</feature>
<sequence length="282" mass="31919">MCVRYNVRVALVDLDDPPAWFVRRQQQDHLTADQARQFAGTDGNVLLLTNPVSAGYTQNPISVYYCYGRREQQEQQQKQQQQQERQQDRRQQQQHEQQQHDRPRQLGDGATPLVAIAEVTNTPWGDRVRFVFRPEGDESPKALHVSPFMDMENTWHLRATPPGEGLKLSVVVTHPRLGQYFDAHLIAKRCSGPHATALNEAAGWGSLLRYGFMPQRVALWIYWQAVVLIAKGCPIHPKPDGASFKGRAAAAAEGKLRAPGGRGDEGGCPFEWTDTRAWPWYL</sequence>
<gene>
    <name evidence="2" type="ORF">MNEG_11326</name>
</gene>
<evidence type="ECO:0000256" key="1">
    <source>
        <dbReference type="SAM" id="MobiDB-lite"/>
    </source>
</evidence>
<accession>A0A0D2M612</accession>
<dbReference type="GeneID" id="25728577"/>
<dbReference type="EMBL" id="KK102911">
    <property type="protein sequence ID" value="KIY96636.1"/>
    <property type="molecule type" value="Genomic_DNA"/>
</dbReference>
<dbReference type="RefSeq" id="XP_013895656.1">
    <property type="nucleotide sequence ID" value="XM_014040202.1"/>
</dbReference>
<protein>
    <submittedName>
        <fullName evidence="2">Uncharacterized protein</fullName>
    </submittedName>
</protein>
<dbReference type="InterPro" id="IPR010775">
    <property type="entry name" value="DUF1365"/>
</dbReference>
<feature type="compositionally biased region" description="Low complexity" evidence="1">
    <location>
        <begin position="75"/>
        <end position="84"/>
    </location>
</feature>
<dbReference type="PANTHER" id="PTHR33973">
    <property type="entry name" value="OS07G0153300 PROTEIN"/>
    <property type="match status" value="1"/>
</dbReference>
<reference evidence="2 3" key="1">
    <citation type="journal article" date="2013" name="BMC Genomics">
        <title>Reconstruction of the lipid metabolism for the microalga Monoraphidium neglectum from its genome sequence reveals characteristics suitable for biofuel production.</title>
        <authorList>
            <person name="Bogen C."/>
            <person name="Al-Dilaimi A."/>
            <person name="Albersmeier A."/>
            <person name="Wichmann J."/>
            <person name="Grundmann M."/>
            <person name="Rupp O."/>
            <person name="Lauersen K.J."/>
            <person name="Blifernez-Klassen O."/>
            <person name="Kalinowski J."/>
            <person name="Goesmann A."/>
            <person name="Mussgnug J.H."/>
            <person name="Kruse O."/>
        </authorList>
    </citation>
    <scope>NUCLEOTIDE SEQUENCE [LARGE SCALE GENOMIC DNA]</scope>
    <source>
        <strain evidence="2 3">SAG 48.87</strain>
    </source>
</reference>
<dbReference type="PANTHER" id="PTHR33973:SF4">
    <property type="entry name" value="OS07G0153300 PROTEIN"/>
    <property type="match status" value="1"/>
</dbReference>
<name>A0A0D2M612_9CHLO</name>
<keyword evidence="3" id="KW-1185">Reference proteome</keyword>
<evidence type="ECO:0000313" key="3">
    <source>
        <dbReference type="Proteomes" id="UP000054498"/>
    </source>
</evidence>
<dbReference type="Proteomes" id="UP000054498">
    <property type="component" value="Unassembled WGS sequence"/>
</dbReference>
<dbReference type="OrthoDB" id="3340520at2759"/>
<evidence type="ECO:0000313" key="2">
    <source>
        <dbReference type="EMBL" id="KIY96636.1"/>
    </source>
</evidence>